<keyword evidence="1" id="KW-0732">Signal</keyword>
<evidence type="ECO:0000313" key="3">
    <source>
        <dbReference type="EMBL" id="MBD2724004.1"/>
    </source>
</evidence>
<dbReference type="InterPro" id="IPR025380">
    <property type="entry name" value="DUF4369"/>
</dbReference>
<feature type="domain" description="DUF4369" evidence="2">
    <location>
        <begin position="24"/>
        <end position="62"/>
    </location>
</feature>
<dbReference type="Proteomes" id="UP000606003">
    <property type="component" value="Unassembled WGS sequence"/>
</dbReference>
<comment type="caution">
    <text evidence="3">The sequence shown here is derived from an EMBL/GenBank/DDBJ whole genome shotgun (WGS) entry which is preliminary data.</text>
</comment>
<evidence type="ECO:0000256" key="1">
    <source>
        <dbReference type="SAM" id="SignalP"/>
    </source>
</evidence>
<dbReference type="Pfam" id="PF14289">
    <property type="entry name" value="DUF4369"/>
    <property type="match status" value="1"/>
</dbReference>
<gene>
    <name evidence="3" type="ORF">IC234_17890</name>
</gene>
<feature type="signal peptide" evidence="1">
    <location>
        <begin position="1"/>
        <end position="18"/>
    </location>
</feature>
<evidence type="ECO:0000259" key="2">
    <source>
        <dbReference type="Pfam" id="PF14289"/>
    </source>
</evidence>
<sequence>MKNLLYSALLLLPGLAQAQTASLVVKGTVNPKANVAKAYLSYPVNKVRTTDSAAVKNGRFSTLSKLLNRVN</sequence>
<accession>A0ABR8K0U3</accession>
<dbReference type="EMBL" id="JACXAC010000006">
    <property type="protein sequence ID" value="MBD2724004.1"/>
    <property type="molecule type" value="Genomic_DNA"/>
</dbReference>
<dbReference type="RefSeq" id="WP_190927341.1">
    <property type="nucleotide sequence ID" value="NZ_JACXAC010000006.1"/>
</dbReference>
<proteinExistence type="predicted"/>
<reference evidence="3 4" key="1">
    <citation type="submission" date="2020-09" db="EMBL/GenBank/DDBJ databases">
        <authorList>
            <person name="Kim M.K."/>
        </authorList>
    </citation>
    <scope>NUCLEOTIDE SEQUENCE [LARGE SCALE GENOMIC DNA]</scope>
    <source>
        <strain evidence="3 4">BT189</strain>
    </source>
</reference>
<protein>
    <submittedName>
        <fullName evidence="3">DUF4369 domain-containing protein</fullName>
    </submittedName>
</protein>
<evidence type="ECO:0000313" key="4">
    <source>
        <dbReference type="Proteomes" id="UP000606003"/>
    </source>
</evidence>
<organism evidence="3 4">
    <name type="scientific">Hymenobacter armeniacus</name>
    <dbReference type="NCBI Taxonomy" id="2771358"/>
    <lineage>
        <taxon>Bacteria</taxon>
        <taxon>Pseudomonadati</taxon>
        <taxon>Bacteroidota</taxon>
        <taxon>Cytophagia</taxon>
        <taxon>Cytophagales</taxon>
        <taxon>Hymenobacteraceae</taxon>
        <taxon>Hymenobacter</taxon>
    </lineage>
</organism>
<feature type="chain" id="PRO_5045597065" evidence="1">
    <location>
        <begin position="19"/>
        <end position="71"/>
    </location>
</feature>
<name>A0ABR8K0U3_9BACT</name>
<keyword evidence="4" id="KW-1185">Reference proteome</keyword>